<comment type="caution">
    <text evidence="5">The sequence shown here is derived from an EMBL/GenBank/DDBJ whole genome shotgun (WGS) entry which is preliminary data.</text>
</comment>
<dbReference type="SUPFAM" id="SSF46785">
    <property type="entry name" value="Winged helix' DNA-binding domain"/>
    <property type="match status" value="1"/>
</dbReference>
<accession>A0ABW5R5K3</accession>
<dbReference type="Proteomes" id="UP001597497">
    <property type="component" value="Unassembled WGS sequence"/>
</dbReference>
<keyword evidence="1" id="KW-0805">Transcription regulation</keyword>
<proteinExistence type="predicted"/>
<evidence type="ECO:0000256" key="2">
    <source>
        <dbReference type="ARBA" id="ARBA00023125"/>
    </source>
</evidence>
<evidence type="ECO:0000256" key="1">
    <source>
        <dbReference type="ARBA" id="ARBA00023015"/>
    </source>
</evidence>
<evidence type="ECO:0000259" key="4">
    <source>
        <dbReference type="PROSITE" id="PS51118"/>
    </source>
</evidence>
<organism evidence="5 6">
    <name type="scientific">Marinicrinis sediminis</name>
    <dbReference type="NCBI Taxonomy" id="1652465"/>
    <lineage>
        <taxon>Bacteria</taxon>
        <taxon>Bacillati</taxon>
        <taxon>Bacillota</taxon>
        <taxon>Bacilli</taxon>
        <taxon>Bacillales</taxon>
        <taxon>Paenibacillaceae</taxon>
    </lineage>
</organism>
<keyword evidence="2" id="KW-0238">DNA-binding</keyword>
<dbReference type="RefSeq" id="WP_379927748.1">
    <property type="nucleotide sequence ID" value="NZ_JBHUMM010000002.1"/>
</dbReference>
<evidence type="ECO:0000313" key="5">
    <source>
        <dbReference type="EMBL" id="MFD2670367.1"/>
    </source>
</evidence>
<keyword evidence="6" id="KW-1185">Reference proteome</keyword>
<feature type="domain" description="HTH hxlR-type" evidence="4">
    <location>
        <begin position="7"/>
        <end position="102"/>
    </location>
</feature>
<dbReference type="InterPro" id="IPR036390">
    <property type="entry name" value="WH_DNA-bd_sf"/>
</dbReference>
<dbReference type="EMBL" id="JBHUMM010000002">
    <property type="protein sequence ID" value="MFD2670367.1"/>
    <property type="molecule type" value="Genomic_DNA"/>
</dbReference>
<dbReference type="PROSITE" id="PS51118">
    <property type="entry name" value="HTH_HXLR"/>
    <property type="match status" value="1"/>
</dbReference>
<dbReference type="InterPro" id="IPR036388">
    <property type="entry name" value="WH-like_DNA-bd_sf"/>
</dbReference>
<dbReference type="PANTHER" id="PTHR33204:SF37">
    <property type="entry name" value="HTH-TYPE TRANSCRIPTIONAL REGULATOR YODB"/>
    <property type="match status" value="1"/>
</dbReference>
<evidence type="ECO:0000256" key="3">
    <source>
        <dbReference type="ARBA" id="ARBA00023163"/>
    </source>
</evidence>
<sequence length="102" mass="12098">MDYTCMCPRYYSAIDILGKKWTCLILRVLMSGPKRFKEIKEQIPEMSDRILTERMKELEQLDIVVRNVYPETPVRIEYQLTAKGRALKDVVQSIQQWAEAWT</sequence>
<evidence type="ECO:0000313" key="6">
    <source>
        <dbReference type="Proteomes" id="UP001597497"/>
    </source>
</evidence>
<reference evidence="6" key="1">
    <citation type="journal article" date="2019" name="Int. J. Syst. Evol. Microbiol.">
        <title>The Global Catalogue of Microorganisms (GCM) 10K type strain sequencing project: providing services to taxonomists for standard genome sequencing and annotation.</title>
        <authorList>
            <consortium name="The Broad Institute Genomics Platform"/>
            <consortium name="The Broad Institute Genome Sequencing Center for Infectious Disease"/>
            <person name="Wu L."/>
            <person name="Ma J."/>
        </authorList>
    </citation>
    <scope>NUCLEOTIDE SEQUENCE [LARGE SCALE GENOMIC DNA]</scope>
    <source>
        <strain evidence="6">KCTC 33676</strain>
    </source>
</reference>
<dbReference type="Pfam" id="PF01638">
    <property type="entry name" value="HxlR"/>
    <property type="match status" value="1"/>
</dbReference>
<name>A0ABW5R5K3_9BACL</name>
<gene>
    <name evidence="5" type="ORF">ACFSUC_01950</name>
</gene>
<dbReference type="InterPro" id="IPR002577">
    <property type="entry name" value="HTH_HxlR"/>
</dbReference>
<dbReference type="PANTHER" id="PTHR33204">
    <property type="entry name" value="TRANSCRIPTIONAL REGULATOR, MARR FAMILY"/>
    <property type="match status" value="1"/>
</dbReference>
<dbReference type="Gene3D" id="1.10.10.10">
    <property type="entry name" value="Winged helix-like DNA-binding domain superfamily/Winged helix DNA-binding domain"/>
    <property type="match status" value="1"/>
</dbReference>
<keyword evidence="3" id="KW-0804">Transcription</keyword>
<protein>
    <submittedName>
        <fullName evidence="5">Winged helix-turn-helix transcriptional regulator</fullName>
    </submittedName>
</protein>